<dbReference type="Pfam" id="PF00005">
    <property type="entry name" value="ABC_tran"/>
    <property type="match status" value="1"/>
</dbReference>
<dbReference type="EMBL" id="CAJPIZ010021078">
    <property type="protein sequence ID" value="CAG2117508.1"/>
    <property type="molecule type" value="Genomic_DNA"/>
</dbReference>
<evidence type="ECO:0000259" key="10">
    <source>
        <dbReference type="PROSITE" id="PS50893"/>
    </source>
</evidence>
<feature type="transmembrane region" description="Helical" evidence="9">
    <location>
        <begin position="462"/>
        <end position="482"/>
    </location>
</feature>
<evidence type="ECO:0000256" key="7">
    <source>
        <dbReference type="ARBA" id="ARBA00022989"/>
    </source>
</evidence>
<dbReference type="Pfam" id="PF01061">
    <property type="entry name" value="ABC2_membrane"/>
    <property type="match status" value="1"/>
</dbReference>
<name>A0A7R9LBG7_9ACAR</name>
<dbReference type="GO" id="GO:0005524">
    <property type="term" value="F:ATP binding"/>
    <property type="evidence" value="ECO:0007669"/>
    <property type="project" value="UniProtKB-KW"/>
</dbReference>
<dbReference type="InterPro" id="IPR027417">
    <property type="entry name" value="P-loop_NTPase"/>
</dbReference>
<feature type="transmembrane region" description="Helical" evidence="9">
    <location>
        <begin position="518"/>
        <end position="544"/>
    </location>
</feature>
<dbReference type="Proteomes" id="UP000759131">
    <property type="component" value="Unassembled WGS sequence"/>
</dbReference>
<gene>
    <name evidence="11" type="ORF">OSB1V03_LOCUS17461</name>
</gene>
<evidence type="ECO:0000256" key="1">
    <source>
        <dbReference type="ARBA" id="ARBA00004141"/>
    </source>
</evidence>
<dbReference type="GO" id="GO:0140359">
    <property type="term" value="F:ABC-type transporter activity"/>
    <property type="evidence" value="ECO:0007669"/>
    <property type="project" value="InterPro"/>
</dbReference>
<dbReference type="InterPro" id="IPR013525">
    <property type="entry name" value="ABC2_TM"/>
</dbReference>
<dbReference type="PANTHER" id="PTHR48041:SF78">
    <property type="entry name" value="ABC TRANSPORTER EXPRESSED IN TRACHEA, ISOFORM A"/>
    <property type="match status" value="1"/>
</dbReference>
<evidence type="ECO:0000256" key="8">
    <source>
        <dbReference type="ARBA" id="ARBA00023136"/>
    </source>
</evidence>
<evidence type="ECO:0000313" key="12">
    <source>
        <dbReference type="Proteomes" id="UP000759131"/>
    </source>
</evidence>
<keyword evidence="8 9" id="KW-0472">Membrane</keyword>
<dbReference type="SUPFAM" id="SSF52540">
    <property type="entry name" value="P-loop containing nucleoside triphosphate hydrolases"/>
    <property type="match status" value="1"/>
</dbReference>
<keyword evidence="5" id="KW-0547">Nucleotide-binding</keyword>
<evidence type="ECO:0000256" key="6">
    <source>
        <dbReference type="ARBA" id="ARBA00022840"/>
    </source>
</evidence>
<dbReference type="InterPro" id="IPR003439">
    <property type="entry name" value="ABC_transporter-like_ATP-bd"/>
</dbReference>
<accession>A0A7R9LBG7</accession>
<dbReference type="AlphaFoldDB" id="A0A7R9LBG7"/>
<dbReference type="GO" id="GO:0016887">
    <property type="term" value="F:ATP hydrolysis activity"/>
    <property type="evidence" value="ECO:0007669"/>
    <property type="project" value="InterPro"/>
</dbReference>
<dbReference type="SMART" id="SM00382">
    <property type="entry name" value="AAA"/>
    <property type="match status" value="1"/>
</dbReference>
<feature type="domain" description="ABC transporter" evidence="10">
    <location>
        <begin position="154"/>
        <end position="385"/>
    </location>
</feature>
<comment type="similarity">
    <text evidence="2">Belongs to the ABC transporter superfamily. ABCG family. Eye pigment precursor importer (TC 3.A.1.204) subfamily.</text>
</comment>
<keyword evidence="7 9" id="KW-1133">Transmembrane helix</keyword>
<dbReference type="PROSITE" id="PS00211">
    <property type="entry name" value="ABC_TRANSPORTER_1"/>
    <property type="match status" value="1"/>
</dbReference>
<keyword evidence="4 9" id="KW-0812">Transmembrane</keyword>
<dbReference type="OrthoDB" id="66620at2759"/>
<keyword evidence="12" id="KW-1185">Reference proteome</keyword>
<keyword evidence="6" id="KW-0067">ATP-binding</keyword>
<keyword evidence="3" id="KW-0813">Transport</keyword>
<dbReference type="InterPro" id="IPR003593">
    <property type="entry name" value="AAA+_ATPase"/>
</dbReference>
<evidence type="ECO:0000256" key="9">
    <source>
        <dbReference type="SAM" id="Phobius"/>
    </source>
</evidence>
<organism evidence="11">
    <name type="scientific">Medioppia subpectinata</name>
    <dbReference type="NCBI Taxonomy" id="1979941"/>
    <lineage>
        <taxon>Eukaryota</taxon>
        <taxon>Metazoa</taxon>
        <taxon>Ecdysozoa</taxon>
        <taxon>Arthropoda</taxon>
        <taxon>Chelicerata</taxon>
        <taxon>Arachnida</taxon>
        <taxon>Acari</taxon>
        <taxon>Acariformes</taxon>
        <taxon>Sarcoptiformes</taxon>
        <taxon>Oribatida</taxon>
        <taxon>Brachypylina</taxon>
        <taxon>Oppioidea</taxon>
        <taxon>Oppiidae</taxon>
        <taxon>Medioppia</taxon>
    </lineage>
</organism>
<evidence type="ECO:0000313" key="11">
    <source>
        <dbReference type="EMBL" id="CAD7638611.1"/>
    </source>
</evidence>
<dbReference type="InterPro" id="IPR050352">
    <property type="entry name" value="ABCG_transporters"/>
</dbReference>
<evidence type="ECO:0000256" key="4">
    <source>
        <dbReference type="ARBA" id="ARBA00022692"/>
    </source>
</evidence>
<dbReference type="PANTHER" id="PTHR48041">
    <property type="entry name" value="ABC TRANSPORTER G FAMILY MEMBER 28"/>
    <property type="match status" value="1"/>
</dbReference>
<dbReference type="EMBL" id="OC875653">
    <property type="protein sequence ID" value="CAD7638611.1"/>
    <property type="molecule type" value="Genomic_DNA"/>
</dbReference>
<evidence type="ECO:0000256" key="3">
    <source>
        <dbReference type="ARBA" id="ARBA00022448"/>
    </source>
</evidence>
<protein>
    <recommendedName>
        <fullName evidence="10">ABC transporter domain-containing protein</fullName>
    </recommendedName>
</protein>
<dbReference type="InterPro" id="IPR017871">
    <property type="entry name" value="ABC_transporter-like_CS"/>
</dbReference>
<dbReference type="Gene3D" id="3.40.50.300">
    <property type="entry name" value="P-loop containing nucleotide triphosphate hydrolases"/>
    <property type="match status" value="1"/>
</dbReference>
<dbReference type="GO" id="GO:0005886">
    <property type="term" value="C:plasma membrane"/>
    <property type="evidence" value="ECO:0007669"/>
    <property type="project" value="TreeGrafter"/>
</dbReference>
<proteinExistence type="inferred from homology"/>
<feature type="non-terminal residue" evidence="11">
    <location>
        <position position="1"/>
    </location>
</feature>
<comment type="subcellular location">
    <subcellularLocation>
        <location evidence="1">Membrane</location>
        <topology evidence="1">Multi-pass membrane protein</topology>
    </subcellularLocation>
</comment>
<evidence type="ECO:0000256" key="5">
    <source>
        <dbReference type="ARBA" id="ARBA00022741"/>
    </source>
</evidence>
<evidence type="ECO:0000256" key="2">
    <source>
        <dbReference type="ARBA" id="ARBA00005814"/>
    </source>
</evidence>
<dbReference type="PROSITE" id="PS50893">
    <property type="entry name" value="ABC_TRANSPORTER_2"/>
    <property type="match status" value="1"/>
</dbReference>
<sequence length="577" mass="64932">MFYLKIERSEYVYQLPDMNTKTHGNQALITSSDITTNHGYNQPLRRLSVNDQDFESVTIRDDSHKMSAKNDDDINTNRIIPITMSPPRVTDHGYQQPQPQAPALIPTYNRVAPMQPGLTPVSEKPVYQQPAVHLPSDMQQFEVLWHNLSYNIPKKLKDLLFPAQIRTNILHNISGHFRSGEVTAIMGPSGAGKSTLLEIICGRRVRGVVGEVRIRGVDEVKIGFVPQDNYLLELLTVKETLVFASKLINHKLSGYEHNSIADKTINRFGLEKISETRVNRCSGGQRKRLSIALEIISKPNILILDEPTTGLDSPSCTHVLNILHELAANKTSPVAVVATIHQPSVALFNAFHSIYILTNKGKCIYHGLPRQLVPTMARVDVACDPYTSPADFIIEIAAGDFGPTPIKKLVDVADTDTDRLERLTTQDSRLLLSALTKHRYPFFRHLWLLWVRSQILIYRDPFLTILRLVMCVFSAVSLSILFGREIGKTSGCPPRPVELYATPLDVLSKKFETDINNVMQNVCLLFLGIMVGFLSGLTPTLLNFPKEMHVFHKEYHNGWYSCISYYVAKVISDVPLQ</sequence>
<reference evidence="11" key="1">
    <citation type="submission" date="2020-11" db="EMBL/GenBank/DDBJ databases">
        <authorList>
            <person name="Tran Van P."/>
        </authorList>
    </citation>
    <scope>NUCLEOTIDE SEQUENCE</scope>
</reference>